<reference evidence="4" key="1">
    <citation type="journal article" date="2020" name="Stud. Mycol.">
        <title>101 Dothideomycetes genomes: a test case for predicting lifestyles and emergence of pathogens.</title>
        <authorList>
            <person name="Haridas S."/>
            <person name="Albert R."/>
            <person name="Binder M."/>
            <person name="Bloem J."/>
            <person name="Labutti K."/>
            <person name="Salamov A."/>
            <person name="Andreopoulos B."/>
            <person name="Baker S."/>
            <person name="Barry K."/>
            <person name="Bills G."/>
            <person name="Bluhm B."/>
            <person name="Cannon C."/>
            <person name="Castanera R."/>
            <person name="Culley D."/>
            <person name="Daum C."/>
            <person name="Ezra D."/>
            <person name="Gonzalez J."/>
            <person name="Henrissat B."/>
            <person name="Kuo A."/>
            <person name="Liang C."/>
            <person name="Lipzen A."/>
            <person name="Lutzoni F."/>
            <person name="Magnuson J."/>
            <person name="Mondo S."/>
            <person name="Nolan M."/>
            <person name="Ohm R."/>
            <person name="Pangilinan J."/>
            <person name="Park H.-J."/>
            <person name="Ramirez L."/>
            <person name="Alfaro M."/>
            <person name="Sun H."/>
            <person name="Tritt A."/>
            <person name="Yoshinaga Y."/>
            <person name="Zwiers L.-H."/>
            <person name="Turgeon B."/>
            <person name="Goodwin S."/>
            <person name="Spatafora J."/>
            <person name="Crous P."/>
            <person name="Grigoriev I."/>
        </authorList>
    </citation>
    <scope>NUCLEOTIDE SEQUENCE</scope>
    <source>
        <strain evidence="4">CBS 119925</strain>
    </source>
</reference>
<dbReference type="InterPro" id="IPR039600">
    <property type="entry name" value="TANGO6/Rtp1"/>
</dbReference>
<evidence type="ECO:0008006" key="6">
    <source>
        <dbReference type="Google" id="ProtNLM"/>
    </source>
</evidence>
<dbReference type="GO" id="GO:0009306">
    <property type="term" value="P:protein secretion"/>
    <property type="evidence" value="ECO:0007669"/>
    <property type="project" value="TreeGrafter"/>
</dbReference>
<keyword evidence="5" id="KW-1185">Reference proteome</keyword>
<accession>A0A6A6VE41</accession>
<evidence type="ECO:0000313" key="5">
    <source>
        <dbReference type="Proteomes" id="UP000799440"/>
    </source>
</evidence>
<feature type="domain" description="RNA polymerase II assembly factor Rtp1 C-terminal" evidence="3">
    <location>
        <begin position="698"/>
        <end position="816"/>
    </location>
</feature>
<dbReference type="InterPro" id="IPR016024">
    <property type="entry name" value="ARM-type_fold"/>
</dbReference>
<protein>
    <recommendedName>
        <fullName evidence="6">RNA polymerase II assembly factor Rtp1 C-terminal domain-containing protein</fullName>
    </recommendedName>
</protein>
<dbReference type="Pfam" id="PF10304">
    <property type="entry name" value="RTP1_C2"/>
    <property type="match status" value="1"/>
</dbReference>
<dbReference type="AlphaFoldDB" id="A0A6A6VE41"/>
<evidence type="ECO:0000313" key="4">
    <source>
        <dbReference type="EMBL" id="KAF2747407.1"/>
    </source>
</evidence>
<dbReference type="EMBL" id="MU006573">
    <property type="protein sequence ID" value="KAF2747407.1"/>
    <property type="molecule type" value="Genomic_DNA"/>
</dbReference>
<dbReference type="InterPro" id="IPR019451">
    <property type="entry name" value="Rtp1_C1"/>
</dbReference>
<proteinExistence type="inferred from homology"/>
<dbReference type="OrthoDB" id="39591at2759"/>
<evidence type="ECO:0000259" key="3">
    <source>
        <dbReference type="Pfam" id="PF10363"/>
    </source>
</evidence>
<feature type="domain" description="RNA polymerase II assembly factor Rtp1 C-terminal" evidence="2">
    <location>
        <begin position="999"/>
        <end position="1029"/>
    </location>
</feature>
<dbReference type="Proteomes" id="UP000799440">
    <property type="component" value="Unassembled WGS sequence"/>
</dbReference>
<evidence type="ECO:0000256" key="1">
    <source>
        <dbReference type="ARBA" id="ARBA00005724"/>
    </source>
</evidence>
<dbReference type="PANTHER" id="PTHR20959:SF1">
    <property type="entry name" value="TRANSPORT AND GOLGI ORGANIZATION PROTEIN 6 HOMOLOG"/>
    <property type="match status" value="1"/>
</dbReference>
<dbReference type="InterPro" id="IPR019414">
    <property type="entry name" value="Rtp1_C2"/>
</dbReference>
<evidence type="ECO:0000259" key="2">
    <source>
        <dbReference type="Pfam" id="PF10304"/>
    </source>
</evidence>
<name>A0A6A6VE41_9PLEO</name>
<comment type="similarity">
    <text evidence="1">Belongs to the Tango6 family.</text>
</comment>
<sequence length="1077" mass="118898">MGSEQEVIDDAVEFIRPYLYKDQESRSTHQLSHDLRRPQADKLLGEALDHLQKVNAADKKKAPDAPYDGALVGIVYGLLDLITFLGIHPFLSQGVEYPQRPRSVLLQSVSIPRCHDDLALSRTLLTLLGIVRQEGTGIHPLVAQRILPDIVSGVAELAFSPRAANEYRETYTGYFETLLASTSTSRLFQLLSSWVQHDVPLWLRQPLAKNLAAIPLRPHGVRSTVEFLSMSYLSKNNQMPPSTGDGGGQIQVPLEAIGQAARLLACVPSGMTAEEWFTQLSHQLFPLLDGNEGIEFSRAAGQIIGFILNRKSIGAPGTIGWRLFAEPILRAVSPQPSANSIVRESTSDRVVVEQRELESALKRLATISSSTLYTGVLKRLVGPLLLPLWALMEHAQTRPSLDAQYERLPRVVLTRYISIACEPRQLDTIMTNLFWDGGSSWEFGPGVQGGVEIRMRAKRDNSIDGMGEVLARLGDLDRRVNTFVLLLEEAKVDDETAGALFLQTTNRWLVAAGSADPSKASLLHDEHRNSLDALVDAKLSEAMASKFREKFARSPRHIFELMSQLLQNFVGDHKKKSSRSTDLKRPNRAALKHIVNHEPAASSPSDTSDAESDELASFALSILNNLLTSPDFRVDEKSPPLLSNLAPSLEYLSQPQAGKPMSPLVVNAATNVLHLLQPTNSTPGQKEDPKVQYRATLKSALTELHSPEPPNRTWALSELRKLVQNPDAFAIIDVPSITHLLLSVSLADAESYVHLAAIPVLVALAIRAPNPTVRILIDAFVDIEERSLRLRKEQDIQEAVDFRLRVGEVLNQFITEDDYWVRGDNISTRFPTLKMILDAALSVSSRRGQRKKTLAKRDALAEAERKETEEAEAAWSGPIPNLLDPEAEDLAAQRERDALLKIVQGWEETGSEEDVRIRASALSVLSTVMEHRLELLSQVSVDASLQMVLQILVIETGVAKAILRRSAVLVILGLLRAMDALLENGREATAGLSMKHTEEVEKVIGWVSDEDGDELVRGHAHTVLEGLETWRMKKLFKAGDGQSKIGSSFGLEGGLQGLSVNLSNADRKRRAIVEEIE</sequence>
<organism evidence="4 5">
    <name type="scientific">Sporormia fimetaria CBS 119925</name>
    <dbReference type="NCBI Taxonomy" id="1340428"/>
    <lineage>
        <taxon>Eukaryota</taxon>
        <taxon>Fungi</taxon>
        <taxon>Dikarya</taxon>
        <taxon>Ascomycota</taxon>
        <taxon>Pezizomycotina</taxon>
        <taxon>Dothideomycetes</taxon>
        <taxon>Pleosporomycetidae</taxon>
        <taxon>Pleosporales</taxon>
        <taxon>Sporormiaceae</taxon>
        <taxon>Sporormia</taxon>
    </lineage>
</organism>
<dbReference type="PANTHER" id="PTHR20959">
    <property type="entry name" value="TRANSPORT AND GOLGI ORGANIZATION PROTEIN 6 FAMILY MEMBER"/>
    <property type="match status" value="1"/>
</dbReference>
<gene>
    <name evidence="4" type="ORF">M011DRAFT_467907</name>
</gene>
<dbReference type="SUPFAM" id="SSF48371">
    <property type="entry name" value="ARM repeat"/>
    <property type="match status" value="1"/>
</dbReference>
<dbReference type="Pfam" id="PF10363">
    <property type="entry name" value="RTP1_C1"/>
    <property type="match status" value="1"/>
</dbReference>